<evidence type="ECO:0000313" key="3">
    <source>
        <dbReference type="Proteomes" id="UP000324222"/>
    </source>
</evidence>
<dbReference type="EMBL" id="VSRR010056354">
    <property type="protein sequence ID" value="MPC81236.1"/>
    <property type="molecule type" value="Genomic_DNA"/>
</dbReference>
<keyword evidence="3" id="KW-1185">Reference proteome</keyword>
<accession>A0A5B7IGU3</accession>
<evidence type="ECO:0000313" key="2">
    <source>
        <dbReference type="EMBL" id="MPC81236.1"/>
    </source>
</evidence>
<gene>
    <name evidence="2" type="ORF">E2C01_075843</name>
</gene>
<proteinExistence type="predicted"/>
<comment type="caution">
    <text evidence="2">The sequence shown here is derived from an EMBL/GenBank/DDBJ whole genome shotgun (WGS) entry which is preliminary data.</text>
</comment>
<feature type="region of interest" description="Disordered" evidence="1">
    <location>
        <begin position="83"/>
        <end position="106"/>
    </location>
</feature>
<organism evidence="2 3">
    <name type="scientific">Portunus trituberculatus</name>
    <name type="common">Swimming crab</name>
    <name type="synonym">Neptunus trituberculatus</name>
    <dbReference type="NCBI Taxonomy" id="210409"/>
    <lineage>
        <taxon>Eukaryota</taxon>
        <taxon>Metazoa</taxon>
        <taxon>Ecdysozoa</taxon>
        <taxon>Arthropoda</taxon>
        <taxon>Crustacea</taxon>
        <taxon>Multicrustacea</taxon>
        <taxon>Malacostraca</taxon>
        <taxon>Eumalacostraca</taxon>
        <taxon>Eucarida</taxon>
        <taxon>Decapoda</taxon>
        <taxon>Pleocyemata</taxon>
        <taxon>Brachyura</taxon>
        <taxon>Eubrachyura</taxon>
        <taxon>Portunoidea</taxon>
        <taxon>Portunidae</taxon>
        <taxon>Portuninae</taxon>
        <taxon>Portunus</taxon>
    </lineage>
</organism>
<reference evidence="2 3" key="1">
    <citation type="submission" date="2019-05" db="EMBL/GenBank/DDBJ databases">
        <title>Another draft genome of Portunus trituberculatus and its Hox gene families provides insights of decapod evolution.</title>
        <authorList>
            <person name="Jeong J.-H."/>
            <person name="Song I."/>
            <person name="Kim S."/>
            <person name="Choi T."/>
            <person name="Kim D."/>
            <person name="Ryu S."/>
            <person name="Kim W."/>
        </authorList>
    </citation>
    <scope>NUCLEOTIDE SEQUENCE [LARGE SCALE GENOMIC DNA]</scope>
    <source>
        <tissue evidence="2">Muscle</tissue>
    </source>
</reference>
<name>A0A5B7IGU3_PORTR</name>
<dbReference type="AlphaFoldDB" id="A0A5B7IGU3"/>
<dbReference type="Proteomes" id="UP000324222">
    <property type="component" value="Unassembled WGS sequence"/>
</dbReference>
<protein>
    <submittedName>
        <fullName evidence="2">Uncharacterized protein</fullName>
    </submittedName>
</protein>
<evidence type="ECO:0000256" key="1">
    <source>
        <dbReference type="SAM" id="MobiDB-lite"/>
    </source>
</evidence>
<sequence>MALRLPRGPPCCCCCLPNPILQVDQVLIVLVCSSGQVTAGPMRGTRGQQAGQVGQRYLGGAGGLLQAYRRNFEDVHGPGIHKASTSLISPPGAAPSHPPARGRLRSGSELHHHHTFLLLSDSPNPQRWRFFVTQRYEREKKTRK</sequence>